<dbReference type="AlphaFoldDB" id="A0A5E4PH18"/>
<feature type="chain" id="PRO_5022785089" description="Porin domain-containing protein" evidence="1">
    <location>
        <begin position="28"/>
        <end position="364"/>
    </location>
</feature>
<keyword evidence="3" id="KW-1185">Reference proteome</keyword>
<feature type="signal peptide" evidence="1">
    <location>
        <begin position="1"/>
        <end position="27"/>
    </location>
</feature>
<evidence type="ECO:0000256" key="1">
    <source>
        <dbReference type="SAM" id="SignalP"/>
    </source>
</evidence>
<organism evidence="2 3">
    <name type="scientific">Aquicella siphonis</name>
    <dbReference type="NCBI Taxonomy" id="254247"/>
    <lineage>
        <taxon>Bacteria</taxon>
        <taxon>Pseudomonadati</taxon>
        <taxon>Pseudomonadota</taxon>
        <taxon>Gammaproteobacteria</taxon>
        <taxon>Legionellales</taxon>
        <taxon>Coxiellaceae</taxon>
        <taxon>Aquicella</taxon>
    </lineage>
</organism>
<dbReference type="Proteomes" id="UP000324194">
    <property type="component" value="Chromosome 1"/>
</dbReference>
<dbReference type="EMBL" id="LR699119">
    <property type="protein sequence ID" value="VVC75752.1"/>
    <property type="molecule type" value="Genomic_DNA"/>
</dbReference>
<evidence type="ECO:0008006" key="4">
    <source>
        <dbReference type="Google" id="ProtNLM"/>
    </source>
</evidence>
<keyword evidence="1" id="KW-0732">Signal</keyword>
<accession>A0A5E4PH18</accession>
<evidence type="ECO:0000313" key="2">
    <source>
        <dbReference type="EMBL" id="VVC75752.1"/>
    </source>
</evidence>
<protein>
    <recommendedName>
        <fullName evidence="4">Porin domain-containing protein</fullName>
    </recommendedName>
</protein>
<gene>
    <name evidence="2" type="ORF">AQUSIP_10460</name>
</gene>
<name>A0A5E4PH18_9COXI</name>
<dbReference type="KEGG" id="asip:AQUSIP_10460"/>
<proteinExistence type="predicted"/>
<evidence type="ECO:0000313" key="3">
    <source>
        <dbReference type="Proteomes" id="UP000324194"/>
    </source>
</evidence>
<sequence>MIKSRTARRIFILMMIETSLFSSFMEAAAMQPRKLFESDYFNYDGHVFFNVSQSGAQGEKYLLNEQLSNIKLATDWRPASWVKWHGLLIYNTSPTPITPALYFEQAFFDFQSGRMPDKYISIGKKWLPFGSYKNDLIYKPLTKALGQTNELALELGYDNVNYASLSFYKPHSTIRSAALPVYYNLNAGRRNQFLDIGASYLYSITDSQLFQYNKGWGGFLGHTVENQVPGAAVYANLKYQDFNTNLTYVTAVRAFHANEMSYQARGAKPAALSVQSGYEFDVRQIPVKFIGFYDHSLQALALKLPRKRAGIGLNIYPSRFLDVQFQVFKDYNYANGVNAAGLNQSVSGNSKITNTVAMQLVLNF</sequence>
<reference evidence="2 3" key="1">
    <citation type="submission" date="2019-08" db="EMBL/GenBank/DDBJ databases">
        <authorList>
            <person name="Guy L."/>
        </authorList>
    </citation>
    <scope>NUCLEOTIDE SEQUENCE [LARGE SCALE GENOMIC DNA]</scope>
    <source>
        <strain evidence="2 3">SGT-108</strain>
    </source>
</reference>
<dbReference type="NCBIfam" id="NF033652">
    <property type="entry name" value="LbtU_sider_porin"/>
    <property type="match status" value="1"/>
</dbReference>